<evidence type="ECO:0000256" key="1">
    <source>
        <dbReference type="SAM" id="MobiDB-lite"/>
    </source>
</evidence>
<comment type="caution">
    <text evidence="3">The sequence shown here is derived from an EMBL/GenBank/DDBJ whole genome shotgun (WGS) entry which is preliminary data.</text>
</comment>
<dbReference type="Proteomes" id="UP001209540">
    <property type="component" value="Unassembled WGS sequence"/>
</dbReference>
<feature type="region of interest" description="Disordered" evidence="1">
    <location>
        <begin position="20"/>
        <end position="71"/>
    </location>
</feature>
<name>A0AAD5JZN3_9FUNG</name>
<sequence>MKLHFLATLFLVLSTLMLTEGTPLTGDKEQEKDRQAPQPENNSQGGPGTATTTSGNNDEVYGRNDAAPNGV</sequence>
<keyword evidence="4" id="KW-1185">Reference proteome</keyword>
<evidence type="ECO:0000313" key="4">
    <source>
        <dbReference type="Proteomes" id="UP001209540"/>
    </source>
</evidence>
<evidence type="ECO:0008006" key="5">
    <source>
        <dbReference type="Google" id="ProtNLM"/>
    </source>
</evidence>
<evidence type="ECO:0000313" key="3">
    <source>
        <dbReference type="EMBL" id="KAI9262300.1"/>
    </source>
</evidence>
<gene>
    <name evidence="3" type="ORF">BDA99DRAFT_510819</name>
</gene>
<dbReference type="EMBL" id="JAIXMP010000014">
    <property type="protein sequence ID" value="KAI9262300.1"/>
    <property type="molecule type" value="Genomic_DNA"/>
</dbReference>
<feature type="signal peptide" evidence="2">
    <location>
        <begin position="1"/>
        <end position="21"/>
    </location>
</feature>
<dbReference type="AlphaFoldDB" id="A0AAD5JZN3"/>
<feature type="compositionally biased region" description="Polar residues" evidence="1">
    <location>
        <begin position="38"/>
        <end position="57"/>
    </location>
</feature>
<reference evidence="3" key="1">
    <citation type="journal article" date="2022" name="IScience">
        <title>Evolution of zygomycete secretomes and the origins of terrestrial fungal ecologies.</title>
        <authorList>
            <person name="Chang Y."/>
            <person name="Wang Y."/>
            <person name="Mondo S."/>
            <person name="Ahrendt S."/>
            <person name="Andreopoulos W."/>
            <person name="Barry K."/>
            <person name="Beard J."/>
            <person name="Benny G.L."/>
            <person name="Blankenship S."/>
            <person name="Bonito G."/>
            <person name="Cuomo C."/>
            <person name="Desiro A."/>
            <person name="Gervers K.A."/>
            <person name="Hundley H."/>
            <person name="Kuo A."/>
            <person name="LaButti K."/>
            <person name="Lang B.F."/>
            <person name="Lipzen A."/>
            <person name="O'Donnell K."/>
            <person name="Pangilinan J."/>
            <person name="Reynolds N."/>
            <person name="Sandor L."/>
            <person name="Smith M.E."/>
            <person name="Tsang A."/>
            <person name="Grigoriev I.V."/>
            <person name="Stajich J.E."/>
            <person name="Spatafora J.W."/>
        </authorList>
    </citation>
    <scope>NUCLEOTIDE SEQUENCE</scope>
    <source>
        <strain evidence="3">RSA 2281</strain>
    </source>
</reference>
<feature type="compositionally biased region" description="Basic and acidic residues" evidence="1">
    <location>
        <begin position="26"/>
        <end position="35"/>
    </location>
</feature>
<reference evidence="3" key="2">
    <citation type="submission" date="2023-02" db="EMBL/GenBank/DDBJ databases">
        <authorList>
            <consortium name="DOE Joint Genome Institute"/>
            <person name="Mondo S.J."/>
            <person name="Chang Y."/>
            <person name="Wang Y."/>
            <person name="Ahrendt S."/>
            <person name="Andreopoulos W."/>
            <person name="Barry K."/>
            <person name="Beard J."/>
            <person name="Benny G.L."/>
            <person name="Blankenship S."/>
            <person name="Bonito G."/>
            <person name="Cuomo C."/>
            <person name="Desiro A."/>
            <person name="Gervers K.A."/>
            <person name="Hundley H."/>
            <person name="Kuo A."/>
            <person name="LaButti K."/>
            <person name="Lang B.F."/>
            <person name="Lipzen A."/>
            <person name="O'Donnell K."/>
            <person name="Pangilinan J."/>
            <person name="Reynolds N."/>
            <person name="Sandor L."/>
            <person name="Smith M.W."/>
            <person name="Tsang A."/>
            <person name="Grigoriev I.V."/>
            <person name="Stajich J.E."/>
            <person name="Spatafora J.W."/>
        </authorList>
    </citation>
    <scope>NUCLEOTIDE SEQUENCE</scope>
    <source>
        <strain evidence="3">RSA 2281</strain>
    </source>
</reference>
<feature type="chain" id="PRO_5042199416" description="Secreted protein" evidence="2">
    <location>
        <begin position="22"/>
        <end position="71"/>
    </location>
</feature>
<feature type="non-terminal residue" evidence="3">
    <location>
        <position position="71"/>
    </location>
</feature>
<proteinExistence type="predicted"/>
<accession>A0AAD5JZN3</accession>
<keyword evidence="2" id="KW-0732">Signal</keyword>
<organism evidence="3 4">
    <name type="scientific">Phascolomyces articulosus</name>
    <dbReference type="NCBI Taxonomy" id="60185"/>
    <lineage>
        <taxon>Eukaryota</taxon>
        <taxon>Fungi</taxon>
        <taxon>Fungi incertae sedis</taxon>
        <taxon>Mucoromycota</taxon>
        <taxon>Mucoromycotina</taxon>
        <taxon>Mucoromycetes</taxon>
        <taxon>Mucorales</taxon>
        <taxon>Lichtheimiaceae</taxon>
        <taxon>Phascolomyces</taxon>
    </lineage>
</organism>
<evidence type="ECO:0000256" key="2">
    <source>
        <dbReference type="SAM" id="SignalP"/>
    </source>
</evidence>
<protein>
    <recommendedName>
        <fullName evidence="5">Secreted protein</fullName>
    </recommendedName>
</protein>